<dbReference type="Proteomes" id="UP001652620">
    <property type="component" value="Chromosome 5"/>
</dbReference>
<reference evidence="4" key="1">
    <citation type="submission" date="2025-08" db="UniProtKB">
        <authorList>
            <consortium name="RefSeq"/>
        </authorList>
    </citation>
    <scope>IDENTIFICATION</scope>
    <source>
        <tissue evidence="4">Adult</tissue>
    </source>
</reference>
<dbReference type="InterPro" id="IPR043504">
    <property type="entry name" value="Peptidase_S1_PA_chymotrypsin"/>
</dbReference>
<dbReference type="SMART" id="SM00020">
    <property type="entry name" value="Tryp_SPc"/>
    <property type="match status" value="1"/>
</dbReference>
<evidence type="ECO:0000259" key="2">
    <source>
        <dbReference type="PROSITE" id="PS50240"/>
    </source>
</evidence>
<dbReference type="PROSITE" id="PS50240">
    <property type="entry name" value="TRYPSIN_DOM"/>
    <property type="match status" value="1"/>
</dbReference>
<dbReference type="GeneID" id="105222124"/>
<dbReference type="RefSeq" id="XP_049315347.1">
    <property type="nucleotide sequence ID" value="XM_049459390.1"/>
</dbReference>
<dbReference type="Gene3D" id="2.40.10.10">
    <property type="entry name" value="Trypsin-like serine proteases"/>
    <property type="match status" value="2"/>
</dbReference>
<dbReference type="Pfam" id="PF00089">
    <property type="entry name" value="Trypsin"/>
    <property type="match status" value="1"/>
</dbReference>
<dbReference type="GO" id="GO:0006508">
    <property type="term" value="P:proteolysis"/>
    <property type="evidence" value="ECO:0007669"/>
    <property type="project" value="UniProtKB-KW"/>
</dbReference>
<protein>
    <submittedName>
        <fullName evidence="4">Transmembrane protease serine 4</fullName>
    </submittedName>
</protein>
<organism evidence="3 4">
    <name type="scientific">Bactrocera dorsalis</name>
    <name type="common">Oriental fruit fly</name>
    <name type="synonym">Dacus dorsalis</name>
    <dbReference type="NCBI Taxonomy" id="27457"/>
    <lineage>
        <taxon>Eukaryota</taxon>
        <taxon>Metazoa</taxon>
        <taxon>Ecdysozoa</taxon>
        <taxon>Arthropoda</taxon>
        <taxon>Hexapoda</taxon>
        <taxon>Insecta</taxon>
        <taxon>Pterygota</taxon>
        <taxon>Neoptera</taxon>
        <taxon>Endopterygota</taxon>
        <taxon>Diptera</taxon>
        <taxon>Brachycera</taxon>
        <taxon>Muscomorpha</taxon>
        <taxon>Tephritoidea</taxon>
        <taxon>Tephritidae</taxon>
        <taxon>Bactrocera</taxon>
        <taxon>Bactrocera</taxon>
    </lineage>
</organism>
<dbReference type="SUPFAM" id="SSF50494">
    <property type="entry name" value="Trypsin-like serine proteases"/>
    <property type="match status" value="1"/>
</dbReference>
<proteinExistence type="predicted"/>
<dbReference type="PANTHER" id="PTHR24260">
    <property type="match status" value="1"/>
</dbReference>
<feature type="domain" description="Peptidase S1" evidence="2">
    <location>
        <begin position="415"/>
        <end position="670"/>
    </location>
</feature>
<keyword evidence="3" id="KW-1185">Reference proteome</keyword>
<dbReference type="PRINTS" id="PR00722">
    <property type="entry name" value="CHYMOTRYPSIN"/>
</dbReference>
<dbReference type="InterPro" id="IPR001254">
    <property type="entry name" value="Trypsin_dom"/>
</dbReference>
<keyword evidence="1" id="KW-0732">Signal</keyword>
<dbReference type="GO" id="GO:0008233">
    <property type="term" value="F:peptidase activity"/>
    <property type="evidence" value="ECO:0007669"/>
    <property type="project" value="UniProtKB-KW"/>
</dbReference>
<dbReference type="CDD" id="cd00190">
    <property type="entry name" value="Tryp_SPc"/>
    <property type="match status" value="1"/>
</dbReference>
<keyword evidence="4" id="KW-0645">Protease</keyword>
<evidence type="ECO:0000313" key="3">
    <source>
        <dbReference type="Proteomes" id="UP001652620"/>
    </source>
</evidence>
<accession>A0ABM3K1K3</accession>
<keyword evidence="4" id="KW-0812">Transmembrane</keyword>
<name>A0ABM3K1K3_BACDO</name>
<dbReference type="InterPro" id="IPR051333">
    <property type="entry name" value="CLIP_Serine_Protease"/>
</dbReference>
<evidence type="ECO:0000313" key="4">
    <source>
        <dbReference type="RefSeq" id="XP_049315347.1"/>
    </source>
</evidence>
<sequence>MGILRCGMLFSILSYQLLVITVAQNACIYSADTEGICRPYADCKELHHRVIFQNDACEANTYCCPNNLITPPHINNVNNYKSELKPNRENPPLTDEQIRAIWDEPAQDRSQPQFDNTAFLPAVENVQIPRLSNGNWNLNPTYEPEVQENPNIKAPWGNDDQIFFPTAVPGFQVYPEIPQQHNPAFNAILNSNPTYEPEVHENPNKQVNAPWDNDDQIFFPTAVPGFQVYPEIPKLHNPAFNAILNSNPTYMPEFQENPNINELWGNGEQVFPPIAVPGIPKHPFHPSIAISGSQVNTVNDLVKVPDIRLQPVYPSTTAVVTESATQTTPKPITTTTTEAVPVFNEEFYRRLGLAFGNKYNQYQQQDVVTPQIDVETSTVDVIIEEVTTNTSSVMSNLNQLGLYKLNSQKCGFVHIESDPSESNAEAHLLEFPWLALLRYESGSRTPNFSCAGSLITERWVLTAASCIRKTLIGVRLGEYKISTKSNKDCVRNLCSIYKDYKIANSVNHPDYKPETGVKDIALIKLKARVDMTKNIKTICLPTKVEHFNVPYDNTPLTISGWGLNKTGATEVLKKHAINRSRSRVCQQALPEQRVHQSKLCLTTRHEEPSTCSGDNGGPIVWLVNDNTQFFTQIGVVPFGMDKCGAVDGVISAYYVESVADSMDWITKVIGEDE</sequence>
<keyword evidence="4" id="KW-0472">Membrane</keyword>
<feature type="chain" id="PRO_5047040208" evidence="1">
    <location>
        <begin position="24"/>
        <end position="673"/>
    </location>
</feature>
<keyword evidence="4" id="KW-0378">Hydrolase</keyword>
<evidence type="ECO:0000256" key="1">
    <source>
        <dbReference type="SAM" id="SignalP"/>
    </source>
</evidence>
<dbReference type="InterPro" id="IPR009003">
    <property type="entry name" value="Peptidase_S1_PA"/>
</dbReference>
<dbReference type="InterPro" id="IPR001314">
    <property type="entry name" value="Peptidase_S1A"/>
</dbReference>
<gene>
    <name evidence="4" type="primary">LOC105222124</name>
</gene>
<feature type="signal peptide" evidence="1">
    <location>
        <begin position="1"/>
        <end position="23"/>
    </location>
</feature>
<dbReference type="PANTHER" id="PTHR24260:SF145">
    <property type="entry name" value="FI17609P1-RELATED"/>
    <property type="match status" value="1"/>
</dbReference>